<geneLocation type="plasmid" evidence="1">
    <name>pO86A1</name>
</geneLocation>
<organism evidence="1">
    <name type="scientific">Escherichia coli</name>
    <dbReference type="NCBI Taxonomy" id="562"/>
    <lineage>
        <taxon>Bacteria</taxon>
        <taxon>Pseudomonadati</taxon>
        <taxon>Pseudomonadota</taxon>
        <taxon>Gammaproteobacteria</taxon>
        <taxon>Enterobacterales</taxon>
        <taxon>Enterobacteriaceae</taxon>
        <taxon>Escherichia</taxon>
    </lineage>
</organism>
<proteinExistence type="predicted"/>
<keyword evidence="1" id="KW-0614">Plasmid</keyword>
<evidence type="ECO:0008006" key="2">
    <source>
        <dbReference type="Google" id="ProtNLM"/>
    </source>
</evidence>
<dbReference type="AlphaFoldDB" id="Q08JN0"/>
<dbReference type="EMBL" id="AB255435">
    <property type="protein sequence ID" value="BAF33907.1"/>
    <property type="molecule type" value="Genomic_DNA"/>
</dbReference>
<accession>Q08JN0</accession>
<gene>
    <name evidence="1" type="primary">orf38</name>
</gene>
<reference evidence="1" key="1">
    <citation type="submission" date="2006-03" db="EMBL/GenBank/DDBJ databases">
        <title>pO86A1 is a Tn5-insert derivative of adherence plasmid pO86A in strain DIJ1.</title>
        <authorList>
            <person name="Yamamoto T."/>
        </authorList>
    </citation>
    <scope>NUCLEOTIDE SEQUENCE</scope>
    <source>
        <strain evidence="1">DIJ1</strain>
        <plasmid evidence="1">pO86A1</plasmid>
    </source>
</reference>
<evidence type="ECO:0000313" key="1">
    <source>
        <dbReference type="EMBL" id="BAF33907.1"/>
    </source>
</evidence>
<name>Q08JN0_ECOLX</name>
<protein>
    <recommendedName>
        <fullName evidence="2">Transposase</fullName>
    </recommendedName>
</protein>
<sequence length="38" mass="4392">MSSKLYPEEFKFEAVKQVVERGDSVTRYKGRLDIAGQE</sequence>